<name>A0ABT9NSA5_9ACTN</name>
<accession>A0ABT9NSA5</accession>
<comment type="caution">
    <text evidence="2">The sequence shown here is derived from an EMBL/GenBank/DDBJ whole genome shotgun (WGS) entry which is preliminary data.</text>
</comment>
<keyword evidence="1" id="KW-1133">Transmembrane helix</keyword>
<dbReference type="Proteomes" id="UP001240447">
    <property type="component" value="Unassembled WGS sequence"/>
</dbReference>
<evidence type="ECO:0000256" key="1">
    <source>
        <dbReference type="SAM" id="Phobius"/>
    </source>
</evidence>
<evidence type="ECO:0000313" key="2">
    <source>
        <dbReference type="EMBL" id="MDP9823311.1"/>
    </source>
</evidence>
<keyword evidence="1" id="KW-0472">Membrane</keyword>
<feature type="transmembrane region" description="Helical" evidence="1">
    <location>
        <begin position="38"/>
        <end position="60"/>
    </location>
</feature>
<feature type="transmembrane region" description="Helical" evidence="1">
    <location>
        <begin position="72"/>
        <end position="93"/>
    </location>
</feature>
<keyword evidence="3" id="KW-1185">Reference proteome</keyword>
<proteinExistence type="predicted"/>
<protein>
    <recommendedName>
        <fullName evidence="4">Integral membrane protein</fullName>
    </recommendedName>
</protein>
<keyword evidence="1" id="KW-0812">Transmembrane</keyword>
<dbReference type="RefSeq" id="WP_246360097.1">
    <property type="nucleotide sequence ID" value="NZ_CCXJ01000069.1"/>
</dbReference>
<dbReference type="EMBL" id="JAUSQM010000001">
    <property type="protein sequence ID" value="MDP9823311.1"/>
    <property type="molecule type" value="Genomic_DNA"/>
</dbReference>
<evidence type="ECO:0008006" key="4">
    <source>
        <dbReference type="Google" id="ProtNLM"/>
    </source>
</evidence>
<organism evidence="2 3">
    <name type="scientific">Nocardioides massiliensis</name>
    <dbReference type="NCBI Taxonomy" id="1325935"/>
    <lineage>
        <taxon>Bacteria</taxon>
        <taxon>Bacillati</taxon>
        <taxon>Actinomycetota</taxon>
        <taxon>Actinomycetes</taxon>
        <taxon>Propionibacteriales</taxon>
        <taxon>Nocardioidaceae</taxon>
        <taxon>Nocardioides</taxon>
    </lineage>
</organism>
<dbReference type="InterPro" id="IPR046094">
    <property type="entry name" value="DUF6112"/>
</dbReference>
<dbReference type="Pfam" id="PF19607">
    <property type="entry name" value="DUF6112"/>
    <property type="match status" value="1"/>
</dbReference>
<reference evidence="2 3" key="1">
    <citation type="submission" date="2023-07" db="EMBL/GenBank/DDBJ databases">
        <title>Sequencing the genomes of 1000 actinobacteria strains.</title>
        <authorList>
            <person name="Klenk H.-P."/>
        </authorList>
    </citation>
    <scope>NUCLEOTIDE SEQUENCE [LARGE SCALE GENOMIC DNA]</scope>
    <source>
        <strain evidence="2 3">GD13</strain>
    </source>
</reference>
<sequence>MFAHLTTMATIELAQRAAGPDFGAVGGSADMRAVIGALLTYGLMLACLMLIISAAAWALLSSSGSWQSAAKAKTGVFVAVGGAALTGGALTWANWLLDVGAAL</sequence>
<evidence type="ECO:0000313" key="3">
    <source>
        <dbReference type="Proteomes" id="UP001240447"/>
    </source>
</evidence>
<gene>
    <name evidence="2" type="ORF">J2S59_003120</name>
</gene>